<evidence type="ECO:0000256" key="2">
    <source>
        <dbReference type="ARBA" id="ARBA00022797"/>
    </source>
</evidence>
<keyword evidence="3 5" id="KW-0378">Hydrolase</keyword>
<dbReference type="InterPro" id="IPR019546">
    <property type="entry name" value="TAT_signal_bac_arc"/>
</dbReference>
<accession>A0ABT7JQY5</accession>
<dbReference type="Proteomes" id="UP001172645">
    <property type="component" value="Unassembled WGS sequence"/>
</dbReference>
<gene>
    <name evidence="5" type="ORF">PY649_04590</name>
</gene>
<sequence>MSIIDSKLDRRNFLATSAVGAAVALSAPLIAKAQAIGNVSDARIRPFSFHASNEALADLRARIRATRWPERETVGDATQGVNLATMRKLADHWANHHDWRKAEKTLNSYPNFVTEIDGLDIHFIHVKSKYPNALPIIITHGWPGSIIEQLKVIGPLTDPVAYGGTEADAFDVVIPSLPGYGFSGKPTATGWDPQHIARAWVELMERLGYKKYAAQGGDWGNAVTEQMALLKPAGLIGVHTNMPATIPDEIAKLLPDGPEPAGLSDDERYAWGQLAFFYKHGLGYAQEMANRPQTLYALADSPIGLAAWMLDHDDRSRDLITRIFDGANEGLSRDDILDNITLYWLTNTAVSSARLYWESKLAFFQPKGIEIPMGVSAFPDEIYTAPESWTRKAYPKLVHYSRLPKGGHFAAWEQPQFLTEELRATFHTLR</sequence>
<dbReference type="Gene3D" id="3.40.50.1820">
    <property type="entry name" value="alpha/beta hydrolase"/>
    <property type="match status" value="1"/>
</dbReference>
<evidence type="ECO:0000256" key="3">
    <source>
        <dbReference type="ARBA" id="ARBA00022801"/>
    </source>
</evidence>
<name>A0ABT7JQY5_9HYPH</name>
<dbReference type="SUPFAM" id="SSF53474">
    <property type="entry name" value="alpha/beta-Hydrolases"/>
    <property type="match status" value="1"/>
</dbReference>
<protein>
    <submittedName>
        <fullName evidence="5">Epoxide hydrolase</fullName>
    </submittedName>
</protein>
<evidence type="ECO:0000259" key="4">
    <source>
        <dbReference type="Pfam" id="PF06441"/>
    </source>
</evidence>
<evidence type="ECO:0000313" key="6">
    <source>
        <dbReference type="Proteomes" id="UP001172645"/>
    </source>
</evidence>
<dbReference type="InterPro" id="IPR016292">
    <property type="entry name" value="Epoxide_hydrolase"/>
</dbReference>
<dbReference type="PRINTS" id="PR00412">
    <property type="entry name" value="EPOXHYDRLASE"/>
</dbReference>
<keyword evidence="2" id="KW-0058">Aromatic hydrocarbons catabolism</keyword>
<dbReference type="PANTHER" id="PTHR21661:SF35">
    <property type="entry name" value="EPOXIDE HYDROLASE"/>
    <property type="match status" value="1"/>
</dbReference>
<dbReference type="InterPro" id="IPR010497">
    <property type="entry name" value="Epoxide_hydro_N"/>
</dbReference>
<dbReference type="RefSeq" id="WP_285866983.1">
    <property type="nucleotide sequence ID" value="NZ_JARFYM010000002.1"/>
</dbReference>
<dbReference type="GO" id="GO:0016787">
    <property type="term" value="F:hydrolase activity"/>
    <property type="evidence" value="ECO:0007669"/>
    <property type="project" value="UniProtKB-KW"/>
</dbReference>
<dbReference type="NCBIfam" id="TIGR01409">
    <property type="entry name" value="TAT_signal_seq"/>
    <property type="match status" value="1"/>
</dbReference>
<comment type="caution">
    <text evidence="5">The sequence shown here is derived from an EMBL/GenBank/DDBJ whole genome shotgun (WGS) entry which is preliminary data.</text>
</comment>
<feature type="domain" description="Epoxide hydrolase N-terminal" evidence="4">
    <location>
        <begin position="44"/>
        <end position="148"/>
    </location>
</feature>
<dbReference type="PANTHER" id="PTHR21661">
    <property type="entry name" value="EPOXIDE HYDROLASE 1-RELATED"/>
    <property type="match status" value="1"/>
</dbReference>
<reference evidence="5" key="1">
    <citation type="submission" date="2023-06" db="EMBL/GenBank/DDBJ databases">
        <title>Phylogenetic Diversity of Rhizobium strains.</title>
        <authorList>
            <person name="Moura F.T."/>
            <person name="Helene L.C.F."/>
            <person name="Hungria M."/>
        </authorList>
    </citation>
    <scope>NUCLEOTIDE SEQUENCE</scope>
    <source>
        <strain evidence="5">CCGE526</strain>
    </source>
</reference>
<proteinExistence type="inferred from homology"/>
<dbReference type="PIRSF" id="PIRSF001112">
    <property type="entry name" value="Epoxide_hydrolase"/>
    <property type="match status" value="1"/>
</dbReference>
<evidence type="ECO:0000313" key="5">
    <source>
        <dbReference type="EMBL" id="MDL2398165.1"/>
    </source>
</evidence>
<dbReference type="InterPro" id="IPR006311">
    <property type="entry name" value="TAT_signal"/>
</dbReference>
<dbReference type="Pfam" id="PF06441">
    <property type="entry name" value="EHN"/>
    <property type="match status" value="1"/>
</dbReference>
<dbReference type="EMBL" id="JARFYM010000002">
    <property type="protein sequence ID" value="MDL2398165.1"/>
    <property type="molecule type" value="Genomic_DNA"/>
</dbReference>
<organism evidence="5 6">
    <name type="scientific">Rhizobium mayense</name>
    <dbReference type="NCBI Taxonomy" id="1312184"/>
    <lineage>
        <taxon>Bacteria</taxon>
        <taxon>Pseudomonadati</taxon>
        <taxon>Pseudomonadota</taxon>
        <taxon>Alphaproteobacteria</taxon>
        <taxon>Hyphomicrobiales</taxon>
        <taxon>Rhizobiaceae</taxon>
        <taxon>Rhizobium/Agrobacterium group</taxon>
        <taxon>Rhizobium</taxon>
    </lineage>
</organism>
<dbReference type="InterPro" id="IPR029058">
    <property type="entry name" value="AB_hydrolase_fold"/>
</dbReference>
<comment type="similarity">
    <text evidence="1">Belongs to the peptidase S33 family.</text>
</comment>
<dbReference type="InterPro" id="IPR000639">
    <property type="entry name" value="Epox_hydrolase-like"/>
</dbReference>
<evidence type="ECO:0000256" key="1">
    <source>
        <dbReference type="ARBA" id="ARBA00010088"/>
    </source>
</evidence>
<dbReference type="PROSITE" id="PS51318">
    <property type="entry name" value="TAT"/>
    <property type="match status" value="1"/>
</dbReference>
<keyword evidence="6" id="KW-1185">Reference proteome</keyword>